<protein>
    <submittedName>
        <fullName evidence="1">Uncharacterized protein</fullName>
    </submittedName>
</protein>
<dbReference type="AlphaFoldDB" id="A0A8J3RPX1"/>
<evidence type="ECO:0000313" key="1">
    <source>
        <dbReference type="EMBL" id="GIH76168.1"/>
    </source>
</evidence>
<sequence>MNFPADAYPPALYSASQHTTPDTIRVESTEDAIIVWLTGLMIGVPRTADDTRLHAALDSAWRMGQALERYGSEIRAELERRERERAAEVLAAAARATKGPTSQPLVVDDLRYCNGCGGPVGRATPVEQARAAEGLELPDARVECRNCTPQAEPAFTAHLMPVDTDVCAEHDEAIAARGDGWRHISDGQICPPVSEIADRDAEGSGVGCH</sequence>
<dbReference type="EMBL" id="BOOH01000019">
    <property type="protein sequence ID" value="GIH76168.1"/>
    <property type="molecule type" value="Genomic_DNA"/>
</dbReference>
<gene>
    <name evidence="1" type="ORF">Plo01_25970</name>
</gene>
<accession>A0A8J3RPX1</accession>
<dbReference type="Proteomes" id="UP000616724">
    <property type="component" value="Unassembled WGS sequence"/>
</dbReference>
<reference evidence="1 2" key="1">
    <citation type="submission" date="2021-01" db="EMBL/GenBank/DDBJ databases">
        <title>Whole genome shotgun sequence of Planobispora longispora NBRC 13918.</title>
        <authorList>
            <person name="Komaki H."/>
            <person name="Tamura T."/>
        </authorList>
    </citation>
    <scope>NUCLEOTIDE SEQUENCE [LARGE SCALE GENOMIC DNA]</scope>
    <source>
        <strain evidence="1 2">NBRC 13918</strain>
    </source>
</reference>
<evidence type="ECO:0000313" key="2">
    <source>
        <dbReference type="Proteomes" id="UP000616724"/>
    </source>
</evidence>
<keyword evidence="2" id="KW-1185">Reference proteome</keyword>
<organism evidence="1 2">
    <name type="scientific">Planobispora longispora</name>
    <dbReference type="NCBI Taxonomy" id="28887"/>
    <lineage>
        <taxon>Bacteria</taxon>
        <taxon>Bacillati</taxon>
        <taxon>Actinomycetota</taxon>
        <taxon>Actinomycetes</taxon>
        <taxon>Streptosporangiales</taxon>
        <taxon>Streptosporangiaceae</taxon>
        <taxon>Planobispora</taxon>
    </lineage>
</organism>
<name>A0A8J3RPX1_9ACTN</name>
<comment type="caution">
    <text evidence="1">The sequence shown here is derived from an EMBL/GenBank/DDBJ whole genome shotgun (WGS) entry which is preliminary data.</text>
</comment>
<dbReference type="RefSeq" id="WP_203890780.1">
    <property type="nucleotide sequence ID" value="NZ_BOOH01000019.1"/>
</dbReference>
<proteinExistence type="predicted"/>